<protein>
    <submittedName>
        <fullName evidence="19">ATP-dependent zinc metalloprotease FtsH</fullName>
    </submittedName>
</protein>
<evidence type="ECO:0000259" key="18">
    <source>
        <dbReference type="SMART" id="SM00382"/>
    </source>
</evidence>
<feature type="transmembrane region" description="Helical" evidence="17">
    <location>
        <begin position="6"/>
        <end position="26"/>
    </location>
</feature>
<dbReference type="Pfam" id="PF01434">
    <property type="entry name" value="Peptidase_M41"/>
    <property type="match status" value="1"/>
</dbReference>
<dbReference type="GO" id="GO:0046872">
    <property type="term" value="F:metal ion binding"/>
    <property type="evidence" value="ECO:0007669"/>
    <property type="project" value="UniProtKB-KW"/>
</dbReference>
<dbReference type="Gene3D" id="1.20.58.760">
    <property type="entry name" value="Peptidase M41"/>
    <property type="match status" value="1"/>
</dbReference>
<dbReference type="GO" id="GO:0004176">
    <property type="term" value="F:ATP-dependent peptidase activity"/>
    <property type="evidence" value="ECO:0007669"/>
    <property type="project" value="InterPro"/>
</dbReference>
<reference evidence="19" key="1">
    <citation type="journal article" date="2021" name="PeerJ">
        <title>Extensive microbial diversity within the chicken gut microbiome revealed by metagenomics and culture.</title>
        <authorList>
            <person name="Gilroy R."/>
            <person name="Ravi A."/>
            <person name="Getino M."/>
            <person name="Pursley I."/>
            <person name="Horton D.L."/>
            <person name="Alikhan N.F."/>
            <person name="Baker D."/>
            <person name="Gharbi K."/>
            <person name="Hall N."/>
            <person name="Watson M."/>
            <person name="Adriaenssens E.M."/>
            <person name="Foster-Nyarko E."/>
            <person name="Jarju S."/>
            <person name="Secka A."/>
            <person name="Antonio M."/>
            <person name="Oren A."/>
            <person name="Chaudhuri R.R."/>
            <person name="La Ragione R."/>
            <person name="Hildebrand F."/>
            <person name="Pallen M.J."/>
        </authorList>
    </citation>
    <scope>NUCLEOTIDE SEQUENCE</scope>
    <source>
        <strain evidence="19">ChiSxjej3B15-1167</strain>
    </source>
</reference>
<evidence type="ECO:0000256" key="6">
    <source>
        <dbReference type="ARBA" id="ARBA00022692"/>
    </source>
</evidence>
<dbReference type="PANTHER" id="PTHR23076">
    <property type="entry name" value="METALLOPROTEASE M41 FTSH"/>
    <property type="match status" value="1"/>
</dbReference>
<dbReference type="Gene3D" id="1.10.8.60">
    <property type="match status" value="1"/>
</dbReference>
<evidence type="ECO:0000313" key="19">
    <source>
        <dbReference type="EMBL" id="HIX72999.1"/>
    </source>
</evidence>
<comment type="subcellular location">
    <subcellularLocation>
        <location evidence="2">Membrane</location>
    </subcellularLocation>
</comment>
<keyword evidence="13 19" id="KW-0482">Metalloprotease</keyword>
<accession>A0A9D1X4Y2</accession>
<dbReference type="InterPro" id="IPR027417">
    <property type="entry name" value="P-loop_NTPase"/>
</dbReference>
<dbReference type="Gene3D" id="3.40.50.300">
    <property type="entry name" value="P-loop containing nucleotide triphosphate hydrolases"/>
    <property type="match status" value="1"/>
</dbReference>
<evidence type="ECO:0000256" key="5">
    <source>
        <dbReference type="ARBA" id="ARBA00022670"/>
    </source>
</evidence>
<sequence>EIKQMSPLLSIILTWILPIVIFIVIGQLMSKKLMDKAGGGKGAMMFNMGKSNAKIYVKSSDGIKFDDVAGEDEAKENLAEIVEYLHDPGKYKEIGASMPKGILLVGPPGTGKTMLAKAVAGEADVPFFSMSGSEFVEMFVGMGASKVRDLFNQAKDKAPCIVFIDEIDAIGKKRDGQIGGNDEREQTLNQLLTEMDGFEENNGVIILAATNRPESLDPALTRPGRFDRRIPVELPDLKGREAILKVHAKKVKMAEDVDYNKIARMASGASGAELANIINEAALRAVRDNRRYVTQEDLEESIEVVIAGYQKKNAILTDKERQIVAYHEIGHALVAAKQTNSAPVQKITIVPRTSGALGYTMQVEEGNHYLMSKEEMENKIATYTGGRAAEEVVFGSITTGASNDIEQATKLARAMITRYGMSEDFDMVAMEVQTNQYLGGDSSLACSAETQKIIDEKVVELVKKQHEKAMRILLENREKLDELAQYLYQKETITGEEFMKILNA</sequence>
<dbReference type="Pfam" id="PF00004">
    <property type="entry name" value="AAA"/>
    <property type="match status" value="1"/>
</dbReference>
<dbReference type="GO" id="GO:0016020">
    <property type="term" value="C:membrane"/>
    <property type="evidence" value="ECO:0007669"/>
    <property type="project" value="UniProtKB-SubCell"/>
</dbReference>
<evidence type="ECO:0000256" key="9">
    <source>
        <dbReference type="ARBA" id="ARBA00022801"/>
    </source>
</evidence>
<keyword evidence="10" id="KW-0862">Zinc</keyword>
<evidence type="ECO:0000313" key="20">
    <source>
        <dbReference type="Proteomes" id="UP000886805"/>
    </source>
</evidence>
<dbReference type="GO" id="GO:0016887">
    <property type="term" value="F:ATP hydrolysis activity"/>
    <property type="evidence" value="ECO:0007669"/>
    <property type="project" value="InterPro"/>
</dbReference>
<keyword evidence="12 17" id="KW-1133">Transmembrane helix</keyword>
<keyword evidence="8 16" id="KW-0547">Nucleotide-binding</keyword>
<evidence type="ECO:0000256" key="2">
    <source>
        <dbReference type="ARBA" id="ARBA00004370"/>
    </source>
</evidence>
<comment type="cofactor">
    <cofactor evidence="1">
        <name>Zn(2+)</name>
        <dbReference type="ChEBI" id="CHEBI:29105"/>
    </cofactor>
</comment>
<keyword evidence="5" id="KW-0645">Protease</keyword>
<keyword evidence="9" id="KW-0378">Hydrolase</keyword>
<evidence type="ECO:0000256" key="13">
    <source>
        <dbReference type="ARBA" id="ARBA00023049"/>
    </source>
</evidence>
<keyword evidence="6 17" id="KW-0812">Transmembrane</keyword>
<evidence type="ECO:0000256" key="8">
    <source>
        <dbReference type="ARBA" id="ARBA00022741"/>
    </source>
</evidence>
<evidence type="ECO:0000256" key="10">
    <source>
        <dbReference type="ARBA" id="ARBA00022833"/>
    </source>
</evidence>
<evidence type="ECO:0000256" key="12">
    <source>
        <dbReference type="ARBA" id="ARBA00022989"/>
    </source>
</evidence>
<evidence type="ECO:0000256" key="1">
    <source>
        <dbReference type="ARBA" id="ARBA00001947"/>
    </source>
</evidence>
<comment type="caution">
    <text evidence="19">The sequence shown here is derived from an EMBL/GenBank/DDBJ whole genome shotgun (WGS) entry which is preliminary data.</text>
</comment>
<gene>
    <name evidence="19" type="primary">ftsH</name>
    <name evidence="19" type="ORF">H9849_08255</name>
</gene>
<dbReference type="InterPro" id="IPR037219">
    <property type="entry name" value="Peptidase_M41-like"/>
</dbReference>
<proteinExistence type="inferred from homology"/>
<dbReference type="GO" id="GO:0006508">
    <property type="term" value="P:proteolysis"/>
    <property type="evidence" value="ECO:0007669"/>
    <property type="project" value="UniProtKB-KW"/>
</dbReference>
<dbReference type="Proteomes" id="UP000886805">
    <property type="component" value="Unassembled WGS sequence"/>
</dbReference>
<dbReference type="FunFam" id="1.20.58.760:FF:000001">
    <property type="entry name" value="ATP-dependent zinc metalloprotease FtsH"/>
    <property type="match status" value="1"/>
</dbReference>
<comment type="similarity">
    <text evidence="16">Belongs to the AAA ATPase family.</text>
</comment>
<keyword evidence="11 16" id="KW-0067">ATP-binding</keyword>
<dbReference type="FunFam" id="3.40.50.300:FF:000001">
    <property type="entry name" value="ATP-dependent zinc metalloprotease FtsH"/>
    <property type="match status" value="1"/>
</dbReference>
<dbReference type="SMART" id="SM00382">
    <property type="entry name" value="AAA"/>
    <property type="match status" value="1"/>
</dbReference>
<dbReference type="CDD" id="cd19501">
    <property type="entry name" value="RecA-like_FtsH"/>
    <property type="match status" value="1"/>
</dbReference>
<dbReference type="PROSITE" id="PS00674">
    <property type="entry name" value="AAA"/>
    <property type="match status" value="1"/>
</dbReference>
<dbReference type="InterPro" id="IPR003959">
    <property type="entry name" value="ATPase_AAA_core"/>
</dbReference>
<comment type="similarity">
    <text evidence="3">In the C-terminal section; belongs to the peptidase M41 family.</text>
</comment>
<dbReference type="FunFam" id="1.10.8.60:FF:000001">
    <property type="entry name" value="ATP-dependent zinc metalloprotease FtsH"/>
    <property type="match status" value="1"/>
</dbReference>
<dbReference type="EMBL" id="DXEQ01000245">
    <property type="protein sequence ID" value="HIX72999.1"/>
    <property type="molecule type" value="Genomic_DNA"/>
</dbReference>
<evidence type="ECO:0000256" key="11">
    <source>
        <dbReference type="ARBA" id="ARBA00022840"/>
    </source>
</evidence>
<dbReference type="InterPro" id="IPR005936">
    <property type="entry name" value="FtsH"/>
</dbReference>
<comment type="similarity">
    <text evidence="15">In the central section; belongs to the AAA ATPase family.</text>
</comment>
<dbReference type="InterPro" id="IPR000642">
    <property type="entry name" value="Peptidase_M41"/>
</dbReference>
<reference evidence="19" key="2">
    <citation type="submission" date="2021-04" db="EMBL/GenBank/DDBJ databases">
        <authorList>
            <person name="Gilroy R."/>
        </authorList>
    </citation>
    <scope>NUCLEOTIDE SEQUENCE</scope>
    <source>
        <strain evidence="19">ChiSxjej3B15-1167</strain>
    </source>
</reference>
<evidence type="ECO:0000256" key="4">
    <source>
        <dbReference type="ARBA" id="ARBA00022475"/>
    </source>
</evidence>
<dbReference type="SUPFAM" id="SSF52540">
    <property type="entry name" value="P-loop containing nucleoside triphosphate hydrolases"/>
    <property type="match status" value="1"/>
</dbReference>
<dbReference type="GO" id="GO:0004222">
    <property type="term" value="F:metalloendopeptidase activity"/>
    <property type="evidence" value="ECO:0007669"/>
    <property type="project" value="InterPro"/>
</dbReference>
<dbReference type="GO" id="GO:0005524">
    <property type="term" value="F:ATP binding"/>
    <property type="evidence" value="ECO:0007669"/>
    <property type="project" value="UniProtKB-KW"/>
</dbReference>
<feature type="domain" description="AAA+ ATPase" evidence="18">
    <location>
        <begin position="98"/>
        <end position="236"/>
    </location>
</feature>
<dbReference type="AlphaFoldDB" id="A0A9D1X4Y2"/>
<dbReference type="NCBIfam" id="TIGR01241">
    <property type="entry name" value="FtsH_fam"/>
    <property type="match status" value="1"/>
</dbReference>
<evidence type="ECO:0000256" key="14">
    <source>
        <dbReference type="ARBA" id="ARBA00023136"/>
    </source>
</evidence>
<evidence type="ECO:0000256" key="16">
    <source>
        <dbReference type="RuleBase" id="RU003651"/>
    </source>
</evidence>
<keyword evidence="4" id="KW-1003">Cell membrane</keyword>
<evidence type="ECO:0000256" key="3">
    <source>
        <dbReference type="ARBA" id="ARBA00010044"/>
    </source>
</evidence>
<dbReference type="Pfam" id="PF17862">
    <property type="entry name" value="AAA_lid_3"/>
    <property type="match status" value="1"/>
</dbReference>
<keyword evidence="14 17" id="KW-0472">Membrane</keyword>
<dbReference type="InterPro" id="IPR003593">
    <property type="entry name" value="AAA+_ATPase"/>
</dbReference>
<dbReference type="SUPFAM" id="SSF140990">
    <property type="entry name" value="FtsH protease domain-like"/>
    <property type="match status" value="1"/>
</dbReference>
<feature type="non-terminal residue" evidence="19">
    <location>
        <position position="1"/>
    </location>
</feature>
<dbReference type="HAMAP" id="MF_01458">
    <property type="entry name" value="FtsH"/>
    <property type="match status" value="1"/>
</dbReference>
<evidence type="ECO:0000256" key="7">
    <source>
        <dbReference type="ARBA" id="ARBA00022723"/>
    </source>
</evidence>
<dbReference type="InterPro" id="IPR041569">
    <property type="entry name" value="AAA_lid_3"/>
</dbReference>
<name>A0A9D1X4Y2_9FIRM</name>
<dbReference type="PANTHER" id="PTHR23076:SF97">
    <property type="entry name" value="ATP-DEPENDENT ZINC METALLOPROTEASE YME1L1"/>
    <property type="match status" value="1"/>
</dbReference>
<keyword evidence="7" id="KW-0479">Metal-binding</keyword>
<evidence type="ECO:0000256" key="17">
    <source>
        <dbReference type="SAM" id="Phobius"/>
    </source>
</evidence>
<organism evidence="19 20">
    <name type="scientific">Candidatus Anaerobutyricum stercoripullorum</name>
    <dbReference type="NCBI Taxonomy" id="2838456"/>
    <lineage>
        <taxon>Bacteria</taxon>
        <taxon>Bacillati</taxon>
        <taxon>Bacillota</taxon>
        <taxon>Clostridia</taxon>
        <taxon>Lachnospirales</taxon>
        <taxon>Lachnospiraceae</taxon>
        <taxon>Anaerobutyricum</taxon>
    </lineage>
</organism>
<dbReference type="InterPro" id="IPR003960">
    <property type="entry name" value="ATPase_AAA_CS"/>
</dbReference>
<evidence type="ECO:0000256" key="15">
    <source>
        <dbReference type="ARBA" id="ARBA00061570"/>
    </source>
</evidence>